<accession>A0A090W0Q8</accession>
<dbReference type="Gene3D" id="2.60.40.1120">
    <property type="entry name" value="Carboxypeptidase-like, regulatory domain"/>
    <property type="match status" value="1"/>
</dbReference>
<dbReference type="Proteomes" id="UP000029646">
    <property type="component" value="Unassembled WGS sequence"/>
</dbReference>
<organism evidence="2 3">
    <name type="scientific">Jejuia pallidilutea</name>
    <dbReference type="NCBI Taxonomy" id="504487"/>
    <lineage>
        <taxon>Bacteria</taxon>
        <taxon>Pseudomonadati</taxon>
        <taxon>Bacteroidota</taxon>
        <taxon>Flavobacteriia</taxon>
        <taxon>Flavobacteriales</taxon>
        <taxon>Flavobacteriaceae</taxon>
        <taxon>Jejuia</taxon>
    </lineage>
</organism>
<protein>
    <submittedName>
        <fullName evidence="2">TonB-dependent receptor putative</fullName>
    </submittedName>
</protein>
<dbReference type="EMBL" id="BBNS01000003">
    <property type="protein sequence ID" value="GAL69798.1"/>
    <property type="molecule type" value="Genomic_DNA"/>
</dbReference>
<dbReference type="AlphaFoldDB" id="A0A090W0Q8"/>
<proteinExistence type="predicted"/>
<feature type="signal peptide" evidence="1">
    <location>
        <begin position="1"/>
        <end position="21"/>
    </location>
</feature>
<sequence length="121" mass="13396">MKHFISLSILLFAFFSLSAYANTPEPNDAKKGTVFGKVLDAKLKQPLPYVNVIIKDTKGKTLTGGITLDDGSFKIEKIEEGSVTVSIQYIGYKTFNKTIVLKKGNYNVNIGNIYLEEEAEV</sequence>
<reference evidence="2 3" key="1">
    <citation type="journal article" date="2014" name="Genome Announc.">
        <title>Draft Genome Sequence of Marine Flavobacterium Jejuia pallidilutea Strain 11shimoA1 and Pigmentation Mutants.</title>
        <authorList>
            <person name="Takatani N."/>
            <person name="Nakanishi M."/>
            <person name="Meirelles P."/>
            <person name="Mino S."/>
            <person name="Suda W."/>
            <person name="Oshima K."/>
            <person name="Hattori M."/>
            <person name="Ohkuma M."/>
            <person name="Hosokawa M."/>
            <person name="Miyashita K."/>
            <person name="Thompson F.L."/>
            <person name="Niwa A."/>
            <person name="Sawabe T."/>
            <person name="Sawabe T."/>
        </authorList>
    </citation>
    <scope>NUCLEOTIDE SEQUENCE [LARGE SCALE GENOMIC DNA]</scope>
    <source>
        <strain evidence="3">JCM19302</strain>
    </source>
</reference>
<gene>
    <name evidence="2" type="ORF">JCM19302_693</name>
</gene>
<dbReference type="Pfam" id="PF13715">
    <property type="entry name" value="CarbopepD_reg_2"/>
    <property type="match status" value="1"/>
</dbReference>
<dbReference type="RefSeq" id="WP_369385156.1">
    <property type="nucleotide sequence ID" value="NZ_BBNS01000003.1"/>
</dbReference>
<evidence type="ECO:0000256" key="1">
    <source>
        <dbReference type="SAM" id="SignalP"/>
    </source>
</evidence>
<evidence type="ECO:0000313" key="2">
    <source>
        <dbReference type="EMBL" id="GAL69798.1"/>
    </source>
</evidence>
<dbReference type="InterPro" id="IPR008969">
    <property type="entry name" value="CarboxyPept-like_regulatory"/>
</dbReference>
<keyword evidence="2" id="KW-0675">Receptor</keyword>
<evidence type="ECO:0000313" key="3">
    <source>
        <dbReference type="Proteomes" id="UP000029646"/>
    </source>
</evidence>
<name>A0A090W0Q8_9FLAO</name>
<feature type="chain" id="PRO_5001865896" evidence="1">
    <location>
        <begin position="22"/>
        <end position="121"/>
    </location>
</feature>
<keyword evidence="1" id="KW-0732">Signal</keyword>
<dbReference type="SUPFAM" id="SSF49464">
    <property type="entry name" value="Carboxypeptidase regulatory domain-like"/>
    <property type="match status" value="1"/>
</dbReference>
<comment type="caution">
    <text evidence="2">The sequence shown here is derived from an EMBL/GenBank/DDBJ whole genome shotgun (WGS) entry which is preliminary data.</text>
</comment>